<evidence type="ECO:0000256" key="6">
    <source>
        <dbReference type="ARBA" id="ARBA00023136"/>
    </source>
</evidence>
<evidence type="ECO:0000256" key="5">
    <source>
        <dbReference type="ARBA" id="ARBA00022989"/>
    </source>
</evidence>
<dbReference type="RefSeq" id="WP_129734254.1">
    <property type="nucleotide sequence ID" value="NZ_PRLM01000001.1"/>
</dbReference>
<dbReference type="InterPro" id="IPR050367">
    <property type="entry name" value="APC_superfamily"/>
</dbReference>
<feature type="transmembrane region" description="Helical" evidence="7">
    <location>
        <begin position="232"/>
        <end position="253"/>
    </location>
</feature>
<evidence type="ECO:0000256" key="1">
    <source>
        <dbReference type="ARBA" id="ARBA00004651"/>
    </source>
</evidence>
<reference evidence="8 9" key="1">
    <citation type="journal article" date="2018" name="bioRxiv">
        <title>Evidence of independent acquisition and adaption of ultra-small bacteria to human hosts across the highly diverse yet reduced genomes of the phylum Saccharibacteria.</title>
        <authorList>
            <person name="McLean J.S."/>
            <person name="Bor B."/>
            <person name="To T.T."/>
            <person name="Liu Q."/>
            <person name="Kearns K.A."/>
            <person name="Solden L.M."/>
            <person name="Wrighton K.C."/>
            <person name="He X."/>
            <person name="Shi W."/>
        </authorList>
    </citation>
    <scope>NUCLEOTIDE SEQUENCE [LARGE SCALE GENOMIC DNA]</scope>
    <source>
        <strain evidence="8 9">TM7_G3_2_Rum_HOT_351B</strain>
    </source>
</reference>
<proteinExistence type="predicted"/>
<keyword evidence="3" id="KW-1003">Cell membrane</keyword>
<gene>
    <name evidence="8" type="primary">ycaM</name>
    <name evidence="8" type="ORF">G3RUM_00058</name>
</gene>
<keyword evidence="5 7" id="KW-1133">Transmembrane helix</keyword>
<feature type="transmembrane region" description="Helical" evidence="7">
    <location>
        <begin position="371"/>
        <end position="394"/>
    </location>
</feature>
<feature type="transmembrane region" description="Helical" evidence="7">
    <location>
        <begin position="448"/>
        <end position="466"/>
    </location>
</feature>
<comment type="caution">
    <text evidence="8">The sequence shown here is derived from an EMBL/GenBank/DDBJ whole genome shotgun (WGS) entry which is preliminary data.</text>
</comment>
<dbReference type="InterPro" id="IPR002293">
    <property type="entry name" value="AA/rel_permease1"/>
</dbReference>
<feature type="transmembrane region" description="Helical" evidence="7">
    <location>
        <begin position="335"/>
        <end position="359"/>
    </location>
</feature>
<feature type="transmembrane region" description="Helical" evidence="7">
    <location>
        <begin position="414"/>
        <end position="436"/>
    </location>
</feature>
<evidence type="ECO:0000256" key="7">
    <source>
        <dbReference type="SAM" id="Phobius"/>
    </source>
</evidence>
<feature type="transmembrane region" description="Helical" evidence="7">
    <location>
        <begin position="145"/>
        <end position="170"/>
    </location>
</feature>
<evidence type="ECO:0000256" key="3">
    <source>
        <dbReference type="ARBA" id="ARBA00022475"/>
    </source>
</evidence>
<dbReference type="Gene3D" id="1.20.1740.10">
    <property type="entry name" value="Amino acid/polyamine transporter I"/>
    <property type="match status" value="1"/>
</dbReference>
<keyword evidence="6 7" id="KW-0472">Membrane</keyword>
<dbReference type="PIRSF" id="PIRSF006060">
    <property type="entry name" value="AA_transporter"/>
    <property type="match status" value="1"/>
</dbReference>
<reference evidence="8 9" key="2">
    <citation type="journal article" date="2020" name="Cell Rep.">
        <title>Acquisition and Adaptation of Ultra-small Parasitic Reduced Genome Bacteria to Mammalian Hosts.</title>
        <authorList>
            <person name="McLean J.S."/>
            <person name="Bor B."/>
            <person name="Kerns K.A."/>
            <person name="Liu Q."/>
            <person name="To T.T."/>
            <person name="Solden L."/>
            <person name="Hendrickson E.L."/>
            <person name="Wrighton K."/>
            <person name="Shi W."/>
            <person name="He X."/>
        </authorList>
    </citation>
    <scope>NUCLEOTIDE SEQUENCE [LARGE SCALE GENOMIC DNA]</scope>
    <source>
        <strain evidence="8 9">TM7_G3_2_Rum_HOT_351B</strain>
    </source>
</reference>
<accession>A0ABY0FMG9</accession>
<keyword evidence="2" id="KW-0813">Transport</keyword>
<keyword evidence="4 7" id="KW-0812">Transmembrane</keyword>
<dbReference type="PANTHER" id="PTHR42770">
    <property type="entry name" value="AMINO ACID TRANSPORTER-RELATED"/>
    <property type="match status" value="1"/>
</dbReference>
<sequence length="489" mass="54406">MPKKKYKFRLFSAVLATVCIILVGDAVAPTAAIGNSMYVWWAIMLIGFFVPYALISAELGTQYPSEGGMYTWIKKAFGKKWAGRVAWFYWVNYPLWIASLADLITTMIMQMFGIEMEMWMVLAIQIFYIFLVTILGMLRISQSDWVSNIGAIIKILLLSGIGFLGLYVLFSKGTANPVEGWQDFVPLASADGGIDWAGLSFVSLIIFNMLGFEVVGTFYDDMDKPKKQIPKAIILGGILIAIFYIFPSFGMGVGTPFEEIQTNTGFLDSYTVLMANAGFEAAAIQSILVVVGGLFILTLISNVSSWNFGVYSVIACAAEDGMFPKSWKKRNKDGVPYMVGIWTGIVATILAVAGIIIAYVFPEMEELSNMFWAFFSLSLVCLLLSYIPMFAAFIKLHKQGQQVKNGYWLKIGPVLRWVMGVVPLILLFVSLFFTLIPELSLEAILDNYILIISTVICIGIGEIMVFHMSQKDKQKKLARKKKTALKSGR</sequence>
<evidence type="ECO:0000256" key="4">
    <source>
        <dbReference type="ARBA" id="ARBA00022692"/>
    </source>
</evidence>
<feature type="transmembrane region" description="Helical" evidence="7">
    <location>
        <begin position="196"/>
        <end position="220"/>
    </location>
</feature>
<feature type="transmembrane region" description="Helical" evidence="7">
    <location>
        <begin position="273"/>
        <end position="300"/>
    </location>
</feature>
<feature type="transmembrane region" description="Helical" evidence="7">
    <location>
        <begin position="118"/>
        <end position="138"/>
    </location>
</feature>
<name>A0ABY0FMG9_9BACT</name>
<evidence type="ECO:0000256" key="2">
    <source>
        <dbReference type="ARBA" id="ARBA00022448"/>
    </source>
</evidence>
<comment type="subcellular location">
    <subcellularLocation>
        <location evidence="1">Cell membrane</location>
        <topology evidence="1">Multi-pass membrane protein</topology>
    </subcellularLocation>
</comment>
<organism evidence="8 9">
    <name type="scientific">Candidatus Nanosyncoccus alces</name>
    <dbReference type="NCBI Taxonomy" id="2171997"/>
    <lineage>
        <taxon>Bacteria</taxon>
        <taxon>Candidatus Saccharimonadota</taxon>
        <taxon>Candidatus Nanosyncoccalia</taxon>
        <taxon>Candidatus Nanosyncoccales</taxon>
        <taxon>Candidatus Nanosyncoccaceae</taxon>
        <taxon>Candidatus Nanosyncoccus</taxon>
    </lineage>
</organism>
<evidence type="ECO:0000313" key="9">
    <source>
        <dbReference type="Proteomes" id="UP001191019"/>
    </source>
</evidence>
<feature type="transmembrane region" description="Helical" evidence="7">
    <location>
        <begin position="36"/>
        <end position="55"/>
    </location>
</feature>
<dbReference type="Pfam" id="PF13520">
    <property type="entry name" value="AA_permease_2"/>
    <property type="match status" value="1"/>
</dbReference>
<dbReference type="EMBL" id="PRLM01000001">
    <property type="protein sequence ID" value="RYC75118.1"/>
    <property type="molecule type" value="Genomic_DNA"/>
</dbReference>
<evidence type="ECO:0000313" key="8">
    <source>
        <dbReference type="EMBL" id="RYC75118.1"/>
    </source>
</evidence>
<keyword evidence="9" id="KW-1185">Reference proteome</keyword>
<feature type="transmembrane region" description="Helical" evidence="7">
    <location>
        <begin position="87"/>
        <end position="112"/>
    </location>
</feature>
<protein>
    <submittedName>
        <fullName evidence="8">Inner membrane transporter YcaM</fullName>
    </submittedName>
</protein>
<dbReference type="Proteomes" id="UP001191019">
    <property type="component" value="Unassembled WGS sequence"/>
</dbReference>
<dbReference type="PANTHER" id="PTHR42770:SF15">
    <property type="entry name" value="GLUTAMATE_GAMMA-AMINOBUTYRATE ANTIPORTER-RELATED"/>
    <property type="match status" value="1"/>
</dbReference>